<evidence type="ECO:0000259" key="1">
    <source>
        <dbReference type="Pfam" id="PF13946"/>
    </source>
</evidence>
<protein>
    <submittedName>
        <fullName evidence="2">DUF4214 domain-containing protein</fullName>
    </submittedName>
</protein>
<evidence type="ECO:0000313" key="2">
    <source>
        <dbReference type="EMBL" id="MBV0932317.1"/>
    </source>
</evidence>
<name>A0ABS6M7P9_9GAMM</name>
<dbReference type="Proteomes" id="UP000755551">
    <property type="component" value="Unassembled WGS sequence"/>
</dbReference>
<dbReference type="EMBL" id="JAHQZT010000003">
    <property type="protein sequence ID" value="MBV0932317.1"/>
    <property type="molecule type" value="Genomic_DNA"/>
</dbReference>
<organism evidence="2 3">
    <name type="scientific">Marinobacterium weihaiense</name>
    <dbReference type="NCBI Taxonomy" id="2851016"/>
    <lineage>
        <taxon>Bacteria</taxon>
        <taxon>Pseudomonadati</taxon>
        <taxon>Pseudomonadota</taxon>
        <taxon>Gammaproteobacteria</taxon>
        <taxon>Oceanospirillales</taxon>
        <taxon>Oceanospirillaceae</taxon>
        <taxon>Marinobacterium</taxon>
    </lineage>
</organism>
<dbReference type="RefSeq" id="WP_217333745.1">
    <property type="nucleotide sequence ID" value="NZ_JAHQZT010000003.1"/>
</dbReference>
<accession>A0ABS6M7P9</accession>
<feature type="domain" description="DUF4214" evidence="1">
    <location>
        <begin position="127"/>
        <end position="195"/>
    </location>
</feature>
<proteinExistence type="predicted"/>
<comment type="caution">
    <text evidence="2">The sequence shown here is derived from an EMBL/GenBank/DDBJ whole genome shotgun (WGS) entry which is preliminary data.</text>
</comment>
<sequence length="220" mass="25133">MSSLDLKRFDIQSGEIVAVYEWDDGRWERDTIDQDEAYNLDGQEVVKTERDDGYIETSIYRDRGDGIYAEVAEYHSLPGAQTEEQSRQDDAALVRLYLSVFDRTPDAAGFNHWSGRIDMGMSYEQVADHFLRSAEFQRDYAGLEDAAFVTRLYDNILSREADADGQNWWTWQLESGQQSRQDVVLGFVQSEEFIAESAEEVQVFLQGNALTLPMADLLIG</sequence>
<reference evidence="2 3" key="1">
    <citation type="submission" date="2021-06" db="EMBL/GenBank/DDBJ databases">
        <title>Bacterium isolated from marine sediment.</title>
        <authorList>
            <person name="Zhu K.-L."/>
            <person name="Du Z.-J."/>
            <person name="Liang Q.-Y."/>
        </authorList>
    </citation>
    <scope>NUCLEOTIDE SEQUENCE [LARGE SCALE GENOMIC DNA]</scope>
    <source>
        <strain evidence="2 3">A346</strain>
    </source>
</reference>
<dbReference type="Pfam" id="PF13946">
    <property type="entry name" value="DUF4214"/>
    <property type="match status" value="1"/>
</dbReference>
<evidence type="ECO:0000313" key="3">
    <source>
        <dbReference type="Proteomes" id="UP000755551"/>
    </source>
</evidence>
<gene>
    <name evidence="2" type="ORF">KTN04_03060</name>
</gene>
<dbReference type="InterPro" id="IPR025282">
    <property type="entry name" value="DUF4214"/>
</dbReference>
<keyword evidence="3" id="KW-1185">Reference proteome</keyword>